<dbReference type="Pfam" id="PF00867">
    <property type="entry name" value="XPG_I"/>
    <property type="match status" value="1"/>
</dbReference>
<dbReference type="PRINTS" id="PR00853">
    <property type="entry name" value="XPGRADSUPER"/>
</dbReference>
<dbReference type="InterPro" id="IPR006084">
    <property type="entry name" value="XPG/Rad2"/>
</dbReference>
<dbReference type="Gene3D" id="1.10.150.20">
    <property type="entry name" value="5' to 3' exonuclease, C-terminal subdomain"/>
    <property type="match status" value="1"/>
</dbReference>
<feature type="domain" description="XPG-I" evidence="2">
    <location>
        <begin position="481"/>
        <end position="552"/>
    </location>
</feature>
<dbReference type="InterPro" id="IPR006086">
    <property type="entry name" value="XPG-I_dom"/>
</dbReference>
<dbReference type="PANTHER" id="PTHR11081:SF75">
    <property type="entry name" value="ENDONUCLEASE, PUTATIVE (AFU_ORTHOLOGUE AFUA_3G13260)-RELATED"/>
    <property type="match status" value="1"/>
</dbReference>
<evidence type="ECO:0000313" key="4">
    <source>
        <dbReference type="Proteomes" id="UP000815677"/>
    </source>
</evidence>
<keyword evidence="4" id="KW-1185">Reference proteome</keyword>
<dbReference type="SUPFAM" id="SSF47807">
    <property type="entry name" value="5' to 3' exonuclease, C-terminal subdomain"/>
    <property type="match status" value="1"/>
</dbReference>
<feature type="region of interest" description="Disordered" evidence="1">
    <location>
        <begin position="130"/>
        <end position="161"/>
    </location>
</feature>
<dbReference type="CDD" id="cd09870">
    <property type="entry name" value="PIN_YEN1"/>
    <property type="match status" value="1"/>
</dbReference>
<dbReference type="SMART" id="SM00484">
    <property type="entry name" value="XPGI"/>
    <property type="match status" value="1"/>
</dbReference>
<dbReference type="Gene3D" id="3.40.50.1010">
    <property type="entry name" value="5'-nuclease"/>
    <property type="match status" value="1"/>
</dbReference>
<evidence type="ECO:0000259" key="2">
    <source>
        <dbReference type="SMART" id="SM00484"/>
    </source>
</evidence>
<dbReference type="InterPro" id="IPR029060">
    <property type="entry name" value="PIN-like_dom_sf"/>
</dbReference>
<dbReference type="SUPFAM" id="SSF88723">
    <property type="entry name" value="PIN domain-like"/>
    <property type="match status" value="1"/>
</dbReference>
<proteinExistence type="predicted"/>
<feature type="compositionally biased region" description="Polar residues" evidence="1">
    <location>
        <begin position="90"/>
        <end position="103"/>
    </location>
</feature>
<gene>
    <name evidence="3" type="ORF">MCHLO_14414</name>
</gene>
<dbReference type="Proteomes" id="UP000815677">
    <property type="component" value="Unassembled WGS sequence"/>
</dbReference>
<organism evidence="3 4">
    <name type="scientific">Mycena chlorophos</name>
    <name type="common">Agaric fungus</name>
    <name type="synonym">Agaricus chlorophos</name>
    <dbReference type="NCBI Taxonomy" id="658473"/>
    <lineage>
        <taxon>Eukaryota</taxon>
        <taxon>Fungi</taxon>
        <taxon>Dikarya</taxon>
        <taxon>Basidiomycota</taxon>
        <taxon>Agaricomycotina</taxon>
        <taxon>Agaricomycetes</taxon>
        <taxon>Agaricomycetidae</taxon>
        <taxon>Agaricales</taxon>
        <taxon>Marasmiineae</taxon>
        <taxon>Mycenaceae</taxon>
        <taxon>Mycena</taxon>
    </lineage>
</organism>
<dbReference type="InterPro" id="IPR036279">
    <property type="entry name" value="5-3_exonuclease_C_sf"/>
</dbReference>
<evidence type="ECO:0000313" key="3">
    <source>
        <dbReference type="EMBL" id="GAT57924.1"/>
    </source>
</evidence>
<feature type="region of interest" description="Disordered" evidence="1">
    <location>
        <begin position="1"/>
        <end position="103"/>
    </location>
</feature>
<protein>
    <recommendedName>
        <fullName evidence="2">XPG-I domain-containing protein</fullName>
    </recommendedName>
</protein>
<accession>A0ABQ0M4F7</accession>
<name>A0ABQ0M4F7_MYCCL</name>
<reference evidence="3" key="1">
    <citation type="submission" date="2014-09" db="EMBL/GenBank/DDBJ databases">
        <title>Genome sequence of the luminous mushroom Mycena chlorophos for searching fungal bioluminescence genes.</title>
        <authorList>
            <person name="Tanaka Y."/>
            <person name="Kasuga D."/>
            <person name="Oba Y."/>
            <person name="Hase S."/>
            <person name="Sato K."/>
            <person name="Oba Y."/>
            <person name="Sakakibara Y."/>
        </authorList>
    </citation>
    <scope>NUCLEOTIDE SEQUENCE</scope>
</reference>
<feature type="compositionally biased region" description="Basic and acidic residues" evidence="1">
    <location>
        <begin position="148"/>
        <end position="159"/>
    </location>
</feature>
<dbReference type="PANTHER" id="PTHR11081">
    <property type="entry name" value="FLAP ENDONUCLEASE FAMILY MEMBER"/>
    <property type="match status" value="1"/>
</dbReference>
<evidence type="ECO:0000256" key="1">
    <source>
        <dbReference type="SAM" id="MobiDB-lite"/>
    </source>
</evidence>
<sequence>MIAGMQPKRGGPENPSDGQPQDDCPFYRNTRKKRDSTVRQYTRYEGGRSQGIPPPGPWPQDKMLPTNSIVDGVSNEEDASRPLGSKDPSESSSSACPTPTHFAQPTNFALVSSKRFSDVRSSFKFPEPPISNAIPATKPSAYGAIDPRPTKGVEQDDRGKPRRSCYAAMRVRQHSPDGEDGGSAGRIQDCTVASGSPVMDRGVDRVWVATVLAGRALRRPSFLRYALHNTNVVRILCANDAKHLRDMGRSSPAQKSRPLTGIDREVFPSHPCKFEESLATQRVGCSTFQFPERRSGLGTWHEKRAGRPIEEATEARMSVSVDEAVEEKPEVTSTWRDEWLFRCSYGHHRLMEAAEKQSLAKLALDHFEANHAGKRRFLVGVDMSGWIVRTSHAYDSPSYAHITSGKNLFILNAVFDWLARYHRFMISLVCVFDGPERPDVKRGKRVNKRPHELEGALKRIIEAFGFEHRQNVAKRYAILIRVCFLMRLQAHGEAEAELAHLNQMGIVDAILTDDSDAFVFRARVVLRDAQEKEDQTQRRVYRAEDIEKKLHLSHAALIFVALCLGGDYSPGIRGCGIKTAMAFVKCGFPDDLLHALDAEPAQQQEDDLQALRAMMKNKLKKADFAAFPDRTALRLYRTPVIWEPDHRAPVEEQEADLSKLARIYEVDIRSKDPLLASTASTLRKRVWPGIVLAALRREAQRLDQCPDPDRFKASSTGILVGGEKVDLAIMGLPDNADGPMEFEVRVDPGPLVRLANLNTALPLTSGMYMDDSGMPFFMSVPFTLMFAAKPRLVRDWQGRP</sequence>
<dbReference type="EMBL" id="DF849516">
    <property type="protein sequence ID" value="GAT57924.1"/>
    <property type="molecule type" value="Genomic_DNA"/>
</dbReference>